<dbReference type="Proteomes" id="UP000293360">
    <property type="component" value="Unassembled WGS sequence"/>
</dbReference>
<evidence type="ECO:0000313" key="2">
    <source>
        <dbReference type="Proteomes" id="UP000293360"/>
    </source>
</evidence>
<keyword evidence="2" id="KW-1185">Reference proteome</keyword>
<dbReference type="EMBL" id="QJNU01000228">
    <property type="protein sequence ID" value="RYP04084.1"/>
    <property type="molecule type" value="Genomic_DNA"/>
</dbReference>
<accession>A0A4Q4TEH2</accession>
<protein>
    <submittedName>
        <fullName evidence="1">Uncharacterized protein</fullName>
    </submittedName>
</protein>
<dbReference type="AlphaFoldDB" id="A0A4Q4TEH2"/>
<evidence type="ECO:0000313" key="1">
    <source>
        <dbReference type="EMBL" id="RYP04084.1"/>
    </source>
</evidence>
<gene>
    <name evidence="1" type="ORF">DL764_004678</name>
</gene>
<dbReference type="Gene3D" id="2.40.100.20">
    <property type="match status" value="1"/>
</dbReference>
<sequence length="152" mass="17039">MPGPSLSLPSKDMIQHRRGVVYYNAVGQSIRFCYGVVTESTLVNYFAEVAEEDLPMLRAESKIRTPGDETEIAQLRQLVKPDDIQKIRQGAVHTRAGDIETSFTNAVFLQVFFAMTFNHFDFLGDLDVSSMVKVGKLYPATLDSLTSLEECR</sequence>
<comment type="caution">
    <text evidence="1">The sequence shown here is derived from an EMBL/GenBank/DDBJ whole genome shotgun (WGS) entry which is preliminary data.</text>
</comment>
<proteinExistence type="predicted"/>
<reference evidence="1 2" key="1">
    <citation type="submission" date="2018-06" db="EMBL/GenBank/DDBJ databases">
        <title>Complete Genomes of Monosporascus.</title>
        <authorList>
            <person name="Robinson A.J."/>
            <person name="Natvig D.O."/>
        </authorList>
    </citation>
    <scope>NUCLEOTIDE SEQUENCE [LARGE SCALE GENOMIC DNA]</scope>
    <source>
        <strain evidence="1 2">CBS 110550</strain>
    </source>
</reference>
<organism evidence="1 2">
    <name type="scientific">Monosporascus ibericus</name>
    <dbReference type="NCBI Taxonomy" id="155417"/>
    <lineage>
        <taxon>Eukaryota</taxon>
        <taxon>Fungi</taxon>
        <taxon>Dikarya</taxon>
        <taxon>Ascomycota</taxon>
        <taxon>Pezizomycotina</taxon>
        <taxon>Sordariomycetes</taxon>
        <taxon>Xylariomycetidae</taxon>
        <taxon>Xylariales</taxon>
        <taxon>Xylariales incertae sedis</taxon>
        <taxon>Monosporascus</taxon>
    </lineage>
</organism>
<dbReference type="OrthoDB" id="5049228at2759"/>
<name>A0A4Q4TEH2_9PEZI</name>